<protein>
    <submittedName>
        <fullName evidence="1">Uncharacterized protein</fullName>
    </submittedName>
</protein>
<gene>
    <name evidence="1" type="ORF">RFI_20211</name>
</gene>
<proteinExistence type="predicted"/>
<reference evidence="1 2" key="1">
    <citation type="journal article" date="2013" name="Curr. Biol.">
        <title>The Genome of the Foraminiferan Reticulomyxa filosa.</title>
        <authorList>
            <person name="Glockner G."/>
            <person name="Hulsmann N."/>
            <person name="Schleicher M."/>
            <person name="Noegel A.A."/>
            <person name="Eichinger L."/>
            <person name="Gallinger C."/>
            <person name="Pawlowski J."/>
            <person name="Sierra R."/>
            <person name="Euteneuer U."/>
            <person name="Pillet L."/>
            <person name="Moustafa A."/>
            <person name="Platzer M."/>
            <person name="Groth M."/>
            <person name="Szafranski K."/>
            <person name="Schliwa M."/>
        </authorList>
    </citation>
    <scope>NUCLEOTIDE SEQUENCE [LARGE SCALE GENOMIC DNA]</scope>
</reference>
<keyword evidence="2" id="KW-1185">Reference proteome</keyword>
<dbReference type="EMBL" id="ASPP01017245">
    <property type="protein sequence ID" value="ETO17121.1"/>
    <property type="molecule type" value="Genomic_DNA"/>
</dbReference>
<sequence length="112" mass="12855">MEWNHLKMQDKPDVERFARAAENLSTSLKTGTVLSQLLAIGECKFWTYWLAHYLSNTLSSERFDYSKDGIKHVKNQKPGPMYLTAQECETIGSMYTLESLANIAEKGRTFDK</sequence>
<accession>X6MTW7</accession>
<feature type="non-terminal residue" evidence="1">
    <location>
        <position position="112"/>
    </location>
</feature>
<dbReference type="AlphaFoldDB" id="X6MTW7"/>
<organism evidence="1 2">
    <name type="scientific">Reticulomyxa filosa</name>
    <dbReference type="NCBI Taxonomy" id="46433"/>
    <lineage>
        <taxon>Eukaryota</taxon>
        <taxon>Sar</taxon>
        <taxon>Rhizaria</taxon>
        <taxon>Retaria</taxon>
        <taxon>Foraminifera</taxon>
        <taxon>Monothalamids</taxon>
        <taxon>Reticulomyxidae</taxon>
        <taxon>Reticulomyxa</taxon>
    </lineage>
</organism>
<evidence type="ECO:0000313" key="1">
    <source>
        <dbReference type="EMBL" id="ETO17121.1"/>
    </source>
</evidence>
<evidence type="ECO:0000313" key="2">
    <source>
        <dbReference type="Proteomes" id="UP000023152"/>
    </source>
</evidence>
<name>X6MTW7_RETFI</name>
<dbReference type="Proteomes" id="UP000023152">
    <property type="component" value="Unassembled WGS sequence"/>
</dbReference>
<comment type="caution">
    <text evidence="1">The sequence shown here is derived from an EMBL/GenBank/DDBJ whole genome shotgun (WGS) entry which is preliminary data.</text>
</comment>